<evidence type="ECO:0000313" key="3">
    <source>
        <dbReference type="Proteomes" id="UP000321249"/>
    </source>
</evidence>
<sequence length="75" mass="8441">MTRDEAEARARNRFIMMNLVGIGGTIVVLFSLLLWQTDRIVAGGSILGLPLAFVGLFISFLGPRWLARRWKTPPR</sequence>
<dbReference type="OrthoDB" id="7583502at2"/>
<dbReference type="EMBL" id="VOQQ01000001">
    <property type="protein sequence ID" value="TXC63761.1"/>
    <property type="molecule type" value="Genomic_DNA"/>
</dbReference>
<dbReference type="Proteomes" id="UP000321249">
    <property type="component" value="Unassembled WGS sequence"/>
</dbReference>
<dbReference type="RefSeq" id="WP_147043167.1">
    <property type="nucleotide sequence ID" value="NZ_BAABIR010000004.1"/>
</dbReference>
<name>A0A5C6TUW8_9SPHN</name>
<reference evidence="2 3" key="1">
    <citation type="journal article" date="2015" name="J. Microbiol.">
        <title>Sphingosinicella ginsenosidimutans sp. nov., with ginsenoside converting activity.</title>
        <authorList>
            <person name="Kim J.K."/>
            <person name="Kang M.S."/>
            <person name="Park S.C."/>
            <person name="Kim K.M."/>
            <person name="Choi K."/>
            <person name="Yoon M.H."/>
            <person name="Im W.T."/>
        </authorList>
    </citation>
    <scope>NUCLEOTIDE SEQUENCE [LARGE SCALE GENOMIC DNA]</scope>
    <source>
        <strain evidence="2 3">BS-11</strain>
    </source>
</reference>
<keyword evidence="1" id="KW-1133">Transmembrane helix</keyword>
<evidence type="ECO:0000313" key="2">
    <source>
        <dbReference type="EMBL" id="TXC63761.1"/>
    </source>
</evidence>
<keyword evidence="1" id="KW-0812">Transmembrane</keyword>
<accession>A0A5C6TUW8</accession>
<evidence type="ECO:0000256" key="1">
    <source>
        <dbReference type="SAM" id="Phobius"/>
    </source>
</evidence>
<gene>
    <name evidence="2" type="ORF">FRZ32_08850</name>
</gene>
<protein>
    <submittedName>
        <fullName evidence="2">Uncharacterized protein</fullName>
    </submittedName>
</protein>
<dbReference type="AlphaFoldDB" id="A0A5C6TUW8"/>
<comment type="caution">
    <text evidence="2">The sequence shown here is derived from an EMBL/GenBank/DDBJ whole genome shotgun (WGS) entry which is preliminary data.</text>
</comment>
<keyword evidence="3" id="KW-1185">Reference proteome</keyword>
<keyword evidence="1" id="KW-0472">Membrane</keyword>
<proteinExistence type="predicted"/>
<organism evidence="2 3">
    <name type="scientific">Allosphingosinicella ginsenosidimutans</name>
    <dbReference type="NCBI Taxonomy" id="1176539"/>
    <lineage>
        <taxon>Bacteria</taxon>
        <taxon>Pseudomonadati</taxon>
        <taxon>Pseudomonadota</taxon>
        <taxon>Alphaproteobacteria</taxon>
        <taxon>Sphingomonadales</taxon>
        <taxon>Sphingomonadaceae</taxon>
        <taxon>Allosphingosinicella</taxon>
    </lineage>
</organism>
<feature type="transmembrane region" description="Helical" evidence="1">
    <location>
        <begin position="40"/>
        <end position="61"/>
    </location>
</feature>
<feature type="transmembrane region" description="Helical" evidence="1">
    <location>
        <begin position="12"/>
        <end position="34"/>
    </location>
</feature>